<keyword evidence="3 6" id="KW-0285">Flavoprotein</keyword>
<dbReference type="InterPro" id="IPR001834">
    <property type="entry name" value="CBR-like"/>
</dbReference>
<evidence type="ECO:0000313" key="9">
    <source>
        <dbReference type="EMBL" id="THH20163.1"/>
    </source>
</evidence>
<dbReference type="PANTHER" id="PTHR19370">
    <property type="entry name" value="NADH-CYTOCHROME B5 REDUCTASE"/>
    <property type="match status" value="1"/>
</dbReference>
<dbReference type="Pfam" id="PF00175">
    <property type="entry name" value="NAD_binding_1"/>
    <property type="match status" value="1"/>
</dbReference>
<keyword evidence="10" id="KW-1185">Reference proteome</keyword>
<reference evidence="9 10" key="1">
    <citation type="submission" date="2019-02" db="EMBL/GenBank/DDBJ databases">
        <title>Genome sequencing of the rare red list fungi Bondarzewia mesenterica.</title>
        <authorList>
            <person name="Buettner E."/>
            <person name="Kellner H."/>
        </authorList>
    </citation>
    <scope>NUCLEOTIDE SEQUENCE [LARGE SCALE GENOMIC DNA]</scope>
    <source>
        <strain evidence="9 10">DSM 108281</strain>
    </source>
</reference>
<dbReference type="AlphaFoldDB" id="A0A4V3XG60"/>
<comment type="similarity">
    <text evidence="2">Belongs to the flavoprotein pyridine nucleotide cytochrome reductase family.</text>
</comment>
<feature type="binding site" evidence="6">
    <location>
        <position position="139"/>
    </location>
    <ligand>
        <name>FAD</name>
        <dbReference type="ChEBI" id="CHEBI:57692"/>
    </ligand>
</feature>
<name>A0A4V3XG60_9AGAM</name>
<evidence type="ECO:0000256" key="4">
    <source>
        <dbReference type="ARBA" id="ARBA00022827"/>
    </source>
</evidence>
<evidence type="ECO:0000256" key="3">
    <source>
        <dbReference type="ARBA" id="ARBA00022630"/>
    </source>
</evidence>
<feature type="binding site" evidence="6">
    <location>
        <position position="165"/>
    </location>
    <ligand>
        <name>FAD</name>
        <dbReference type="ChEBI" id="CHEBI:57692"/>
    </ligand>
</feature>
<feature type="binding site" evidence="6">
    <location>
        <position position="141"/>
    </location>
    <ligand>
        <name>FAD</name>
        <dbReference type="ChEBI" id="CHEBI:57692"/>
    </ligand>
</feature>
<evidence type="ECO:0000256" key="1">
    <source>
        <dbReference type="ARBA" id="ARBA00001974"/>
    </source>
</evidence>
<proteinExistence type="inferred from homology"/>
<dbReference type="Gene3D" id="3.40.50.80">
    <property type="entry name" value="Nucleotide-binding domain of ferredoxin-NADP reductase (FNR) module"/>
    <property type="match status" value="1"/>
</dbReference>
<dbReference type="InterPro" id="IPR017927">
    <property type="entry name" value="FAD-bd_FR_type"/>
</dbReference>
<dbReference type="Proteomes" id="UP000310158">
    <property type="component" value="Unassembled WGS sequence"/>
</dbReference>
<evidence type="ECO:0000256" key="7">
    <source>
        <dbReference type="SAM" id="Phobius"/>
    </source>
</evidence>
<feature type="domain" description="FAD-binding FR-type" evidence="8">
    <location>
        <begin position="84"/>
        <end position="190"/>
    </location>
</feature>
<dbReference type="PROSITE" id="PS51384">
    <property type="entry name" value="FAD_FR"/>
    <property type="match status" value="1"/>
</dbReference>
<evidence type="ECO:0000256" key="5">
    <source>
        <dbReference type="ARBA" id="ARBA00023002"/>
    </source>
</evidence>
<dbReference type="InterPro" id="IPR008333">
    <property type="entry name" value="Cbr1-like_FAD-bd_dom"/>
</dbReference>
<evidence type="ECO:0000256" key="6">
    <source>
        <dbReference type="PIRSR" id="PIRSR601834-1"/>
    </source>
</evidence>
<dbReference type="InterPro" id="IPR039261">
    <property type="entry name" value="FNR_nucleotide-bd"/>
</dbReference>
<feature type="binding site" evidence="6">
    <location>
        <position position="140"/>
    </location>
    <ligand>
        <name>FAD</name>
        <dbReference type="ChEBI" id="CHEBI:57692"/>
    </ligand>
</feature>
<feature type="transmembrane region" description="Helical" evidence="7">
    <location>
        <begin position="47"/>
        <end position="66"/>
    </location>
</feature>
<dbReference type="GO" id="GO:0016491">
    <property type="term" value="F:oxidoreductase activity"/>
    <property type="evidence" value="ECO:0007669"/>
    <property type="project" value="UniProtKB-KW"/>
</dbReference>
<evidence type="ECO:0000256" key="2">
    <source>
        <dbReference type="ARBA" id="ARBA00006105"/>
    </source>
</evidence>
<keyword evidence="7" id="KW-0472">Membrane</keyword>
<dbReference type="SUPFAM" id="SSF63380">
    <property type="entry name" value="Riboflavin synthase domain-like"/>
    <property type="match status" value="1"/>
</dbReference>
<sequence>MRIPPTCRFRPLWISGHASPASPRLSLRFSSRVSSPSVVPKKLYSRAATVVGLAAAGGLTAIYFFWPSKSCAAPTYPHGPISPSHFTPITLTASESCGPNLKLLTFTIPPESLPSPSESTRFWPIWSIFVKDDDIQVERPYTPLEGVDEHGNMKLWVKKYPNGEVGRWLHSKQVGDAVEIRGPLATFHCHEEIWDEIVMISGGTGFSPCYQLLHHELLKGNSPNRTTRFTVLHGSQSPAELPPPELLQPLVKIAELHPERLRLHLFVDSLGSSSQTPSSAYDMQEGRIDRTAIERSLGLFADDARSWWRRWSRSSSSSVKDPGFRHKNVLILVCGPESMIAAIAGPYGRNYSQGAVGGILGDLGFKSGQICRKLTLKNNPISFNAISPSRSYQRNNAENQQVLNDLMSSYAYEVALFGEFFSHDLKAILNRIALHSESAHQMHSTEIVFEPLDIQQQRDSGQEPVLLRAKKELLEPDSGWVLYSYLKPESVRVHPEATVRPWATVQVVGDALSFASALGYARRSQIYKRGYVFRRGPLIIQMFQQEQVDPRTRQPIPSHADTLWEVEVNTASPVRSTKEAPLSQSIDAVLEVQLLMKGLLDLRRQDV</sequence>
<comment type="cofactor">
    <cofactor evidence="1 6">
        <name>FAD</name>
        <dbReference type="ChEBI" id="CHEBI:57692"/>
    </cofactor>
</comment>
<feature type="binding site" evidence="6">
    <location>
        <position position="158"/>
    </location>
    <ligand>
        <name>FAD</name>
        <dbReference type="ChEBI" id="CHEBI:57692"/>
    </ligand>
</feature>
<protein>
    <recommendedName>
        <fullName evidence="8">FAD-binding FR-type domain-containing protein</fullName>
    </recommendedName>
</protein>
<dbReference type="InterPro" id="IPR001433">
    <property type="entry name" value="OxRdtase_FAD/NAD-bd"/>
</dbReference>
<dbReference type="SUPFAM" id="SSF52343">
    <property type="entry name" value="Ferredoxin reductase-like, C-terminal NADP-linked domain"/>
    <property type="match status" value="1"/>
</dbReference>
<dbReference type="EMBL" id="SGPL01000028">
    <property type="protein sequence ID" value="THH20163.1"/>
    <property type="molecule type" value="Genomic_DNA"/>
</dbReference>
<keyword evidence="7" id="KW-0812">Transmembrane</keyword>
<comment type="caution">
    <text evidence="9">The sequence shown here is derived from an EMBL/GenBank/DDBJ whole genome shotgun (WGS) entry which is preliminary data.</text>
</comment>
<dbReference type="Pfam" id="PF00970">
    <property type="entry name" value="FAD_binding_6"/>
    <property type="match status" value="1"/>
</dbReference>
<gene>
    <name evidence="9" type="ORF">EW146_g1169</name>
</gene>
<keyword evidence="5" id="KW-0560">Oxidoreductase</keyword>
<evidence type="ECO:0000313" key="10">
    <source>
        <dbReference type="Proteomes" id="UP000310158"/>
    </source>
</evidence>
<dbReference type="GO" id="GO:0005739">
    <property type="term" value="C:mitochondrion"/>
    <property type="evidence" value="ECO:0007669"/>
    <property type="project" value="TreeGrafter"/>
</dbReference>
<dbReference type="PRINTS" id="PR00406">
    <property type="entry name" value="CYTB5RDTASE"/>
</dbReference>
<keyword evidence="7" id="KW-1133">Transmembrane helix</keyword>
<keyword evidence="4 6" id="KW-0274">FAD</keyword>
<dbReference type="CDD" id="cd06183">
    <property type="entry name" value="cyt_b5_reduct_like"/>
    <property type="match status" value="1"/>
</dbReference>
<dbReference type="OrthoDB" id="10018982at2759"/>
<dbReference type="Gene3D" id="2.40.30.10">
    <property type="entry name" value="Translation factors"/>
    <property type="match status" value="1"/>
</dbReference>
<accession>A0A4V3XG60</accession>
<evidence type="ECO:0000259" key="8">
    <source>
        <dbReference type="PROSITE" id="PS51384"/>
    </source>
</evidence>
<dbReference type="Gene3D" id="2.40.320.10">
    <property type="entry name" value="Hypothetical Protein Pfu-838710-001"/>
    <property type="match status" value="1"/>
</dbReference>
<organism evidence="9 10">
    <name type="scientific">Bondarzewia mesenterica</name>
    <dbReference type="NCBI Taxonomy" id="1095465"/>
    <lineage>
        <taxon>Eukaryota</taxon>
        <taxon>Fungi</taxon>
        <taxon>Dikarya</taxon>
        <taxon>Basidiomycota</taxon>
        <taxon>Agaricomycotina</taxon>
        <taxon>Agaricomycetes</taxon>
        <taxon>Russulales</taxon>
        <taxon>Bondarzewiaceae</taxon>
        <taxon>Bondarzewia</taxon>
    </lineage>
</organism>
<dbReference type="InterPro" id="IPR017938">
    <property type="entry name" value="Riboflavin_synthase-like_b-brl"/>
</dbReference>
<dbReference type="PANTHER" id="PTHR19370:SF189">
    <property type="entry name" value="CYTOCHROME C MITOCHONDRIAL IMPORT FACTOR CYC2"/>
    <property type="match status" value="1"/>
</dbReference>